<dbReference type="EMBL" id="WIGO01000098">
    <property type="protein sequence ID" value="KAF6830106.1"/>
    <property type="molecule type" value="Genomic_DNA"/>
</dbReference>
<accession>A0A8H6KFI9</accession>
<proteinExistence type="predicted"/>
<evidence type="ECO:0000313" key="3">
    <source>
        <dbReference type="Proteomes" id="UP000654918"/>
    </source>
</evidence>
<feature type="region of interest" description="Disordered" evidence="1">
    <location>
        <begin position="1"/>
        <end position="27"/>
    </location>
</feature>
<reference evidence="2" key="1">
    <citation type="journal article" date="2020" name="Phytopathology">
        <title>Genome Sequence Resources of Colletotrichum truncatum, C. plurivorum, C. musicola, and C. sojae: Four Species Pathogenic to Soybean (Glycine max).</title>
        <authorList>
            <person name="Rogerio F."/>
            <person name="Boufleur T.R."/>
            <person name="Ciampi-Guillardi M."/>
            <person name="Sukno S.A."/>
            <person name="Thon M.R."/>
            <person name="Massola Junior N.S."/>
            <person name="Baroncelli R."/>
        </authorList>
    </citation>
    <scope>NUCLEOTIDE SEQUENCE</scope>
    <source>
        <strain evidence="2">LFN00145</strain>
    </source>
</reference>
<sequence>MPYQSTTRNCRSRPVRSDPESAVSRPAARSVTELRRLVSCKLQQLPAGRCDPDVVHNLQRALKQSMLVYALDTRVKPLPARPPPLNETRRAEPPPPILLHNSSSAPLLAWTGHGGEWEVGFDKTPHIRADLVQASPLSLAPDDVTSRLATARSAAADSKTPAKGAAVSV</sequence>
<evidence type="ECO:0000256" key="1">
    <source>
        <dbReference type="SAM" id="MobiDB-lite"/>
    </source>
</evidence>
<comment type="caution">
    <text evidence="2">The sequence shown here is derived from an EMBL/GenBank/DDBJ whole genome shotgun (WGS) entry which is preliminary data.</text>
</comment>
<gene>
    <name evidence="2" type="ORF">CPLU01_07521</name>
</gene>
<name>A0A8H6KFI9_9PEZI</name>
<protein>
    <submittedName>
        <fullName evidence="2">Uncharacterized protein</fullName>
    </submittedName>
</protein>
<keyword evidence="3" id="KW-1185">Reference proteome</keyword>
<organism evidence="2 3">
    <name type="scientific">Colletotrichum plurivorum</name>
    <dbReference type="NCBI Taxonomy" id="2175906"/>
    <lineage>
        <taxon>Eukaryota</taxon>
        <taxon>Fungi</taxon>
        <taxon>Dikarya</taxon>
        <taxon>Ascomycota</taxon>
        <taxon>Pezizomycotina</taxon>
        <taxon>Sordariomycetes</taxon>
        <taxon>Hypocreomycetidae</taxon>
        <taxon>Glomerellales</taxon>
        <taxon>Glomerellaceae</taxon>
        <taxon>Colletotrichum</taxon>
        <taxon>Colletotrichum orchidearum species complex</taxon>
    </lineage>
</organism>
<dbReference type="AlphaFoldDB" id="A0A8H6KFI9"/>
<dbReference type="Proteomes" id="UP000654918">
    <property type="component" value="Unassembled WGS sequence"/>
</dbReference>
<evidence type="ECO:0000313" key="2">
    <source>
        <dbReference type="EMBL" id="KAF6830106.1"/>
    </source>
</evidence>